<protein>
    <submittedName>
        <fullName evidence="8">Polysulfide reductase NrfD</fullName>
    </submittedName>
</protein>
<feature type="transmembrane region" description="Helical" evidence="7">
    <location>
        <begin position="127"/>
        <end position="152"/>
    </location>
</feature>
<organism evidence="8 9">
    <name type="scientific">Tectimicrobiota bacterium</name>
    <dbReference type="NCBI Taxonomy" id="2528274"/>
    <lineage>
        <taxon>Bacteria</taxon>
        <taxon>Pseudomonadati</taxon>
        <taxon>Nitrospinota/Tectimicrobiota group</taxon>
        <taxon>Candidatus Tectimicrobiota</taxon>
    </lineage>
</organism>
<feature type="transmembrane region" description="Helical" evidence="7">
    <location>
        <begin position="242"/>
        <end position="264"/>
    </location>
</feature>
<evidence type="ECO:0000256" key="5">
    <source>
        <dbReference type="ARBA" id="ARBA00022989"/>
    </source>
</evidence>
<evidence type="ECO:0000256" key="7">
    <source>
        <dbReference type="SAM" id="Phobius"/>
    </source>
</evidence>
<keyword evidence="4 7" id="KW-0812">Transmembrane</keyword>
<evidence type="ECO:0000313" key="9">
    <source>
        <dbReference type="Proteomes" id="UP000741360"/>
    </source>
</evidence>
<proteinExistence type="inferred from homology"/>
<reference evidence="8" key="1">
    <citation type="submission" date="2020-07" db="EMBL/GenBank/DDBJ databases">
        <title>Huge and variable diversity of episymbiotic CPR bacteria and DPANN archaea in groundwater ecosystems.</title>
        <authorList>
            <person name="He C.Y."/>
            <person name="Keren R."/>
            <person name="Whittaker M."/>
            <person name="Farag I.F."/>
            <person name="Doudna J."/>
            <person name="Cate J.H.D."/>
            <person name="Banfield J.F."/>
        </authorList>
    </citation>
    <scope>NUCLEOTIDE SEQUENCE</scope>
    <source>
        <strain evidence="8">NC_groundwater_717_Ag_S-0.2um_59_8</strain>
    </source>
</reference>
<name>A0A932GNW7_UNCTE</name>
<keyword evidence="6 7" id="KW-0472">Membrane</keyword>
<sequence length="322" mass="34623">MSELQTVWSWLPAIYFFLGGLGAGAFCTVAVLALVTGERFRGTVRFGAWTATVVTTAGTLALLLDVGAPWRALVLFKSFVNFQSWMTIGAWFLFAAILLQGLYALLWTDGVLQWSEGFWKPLREKRALWRALVAAIGILVSLVVAAYTGILLGVLPFRPFWNTWLLPALFTASALETGTAVVTAHASLREQGEGVERLRKVLEVSITVLIVIEAAILGYYVLSAVAGSLDSSRAARLLTRGALGPIFWILVVGLGLVVPFFICVTRLSGLTKRRTALLPVAGIASCLLGAFSLRSVILWAGIPASLSSPGLSQITAGIRFIP</sequence>
<feature type="transmembrane region" description="Helical" evidence="7">
    <location>
        <begin position="12"/>
        <end position="34"/>
    </location>
</feature>
<evidence type="ECO:0000256" key="6">
    <source>
        <dbReference type="ARBA" id="ARBA00023136"/>
    </source>
</evidence>
<feature type="transmembrane region" description="Helical" evidence="7">
    <location>
        <begin position="84"/>
        <end position="106"/>
    </location>
</feature>
<keyword evidence="5 7" id="KW-1133">Transmembrane helix</keyword>
<feature type="transmembrane region" description="Helical" evidence="7">
    <location>
        <begin position="276"/>
        <end position="302"/>
    </location>
</feature>
<keyword evidence="3" id="KW-1003">Cell membrane</keyword>
<comment type="similarity">
    <text evidence="2">Belongs to the NrfD family.</text>
</comment>
<comment type="caution">
    <text evidence="8">The sequence shown here is derived from an EMBL/GenBank/DDBJ whole genome shotgun (WGS) entry which is preliminary data.</text>
</comment>
<dbReference type="AlphaFoldDB" id="A0A932GNW7"/>
<evidence type="ECO:0000256" key="3">
    <source>
        <dbReference type="ARBA" id="ARBA00022475"/>
    </source>
</evidence>
<evidence type="ECO:0000256" key="2">
    <source>
        <dbReference type="ARBA" id="ARBA00008929"/>
    </source>
</evidence>
<feature type="transmembrane region" description="Helical" evidence="7">
    <location>
        <begin position="46"/>
        <end position="64"/>
    </location>
</feature>
<evidence type="ECO:0000313" key="8">
    <source>
        <dbReference type="EMBL" id="MBI3014616.1"/>
    </source>
</evidence>
<dbReference type="EMBL" id="JACPSX010000106">
    <property type="protein sequence ID" value="MBI3014616.1"/>
    <property type="molecule type" value="Genomic_DNA"/>
</dbReference>
<dbReference type="Gene3D" id="1.20.1630.10">
    <property type="entry name" value="Formate dehydrogenase/DMSO reductase domain"/>
    <property type="match status" value="1"/>
</dbReference>
<dbReference type="Pfam" id="PF03916">
    <property type="entry name" value="NrfD"/>
    <property type="match status" value="1"/>
</dbReference>
<dbReference type="GO" id="GO:0005886">
    <property type="term" value="C:plasma membrane"/>
    <property type="evidence" value="ECO:0007669"/>
    <property type="project" value="UniProtKB-SubCell"/>
</dbReference>
<gene>
    <name evidence="8" type="primary">nrfD</name>
    <name evidence="8" type="ORF">HYY65_06070</name>
</gene>
<dbReference type="PANTHER" id="PTHR34856:SF2">
    <property type="entry name" value="PROTEIN NRFD"/>
    <property type="match status" value="1"/>
</dbReference>
<dbReference type="PANTHER" id="PTHR34856">
    <property type="entry name" value="PROTEIN NRFD"/>
    <property type="match status" value="1"/>
</dbReference>
<dbReference type="Proteomes" id="UP000741360">
    <property type="component" value="Unassembled WGS sequence"/>
</dbReference>
<dbReference type="InterPro" id="IPR005614">
    <property type="entry name" value="NrfD-like"/>
</dbReference>
<feature type="transmembrane region" description="Helical" evidence="7">
    <location>
        <begin position="164"/>
        <end position="188"/>
    </location>
</feature>
<comment type="subcellular location">
    <subcellularLocation>
        <location evidence="1">Cell membrane</location>
        <topology evidence="1">Multi-pass membrane protein</topology>
    </subcellularLocation>
</comment>
<feature type="transmembrane region" description="Helical" evidence="7">
    <location>
        <begin position="200"/>
        <end position="222"/>
    </location>
</feature>
<accession>A0A932GNW7</accession>
<evidence type="ECO:0000256" key="4">
    <source>
        <dbReference type="ARBA" id="ARBA00022692"/>
    </source>
</evidence>
<evidence type="ECO:0000256" key="1">
    <source>
        <dbReference type="ARBA" id="ARBA00004651"/>
    </source>
</evidence>
<dbReference type="InterPro" id="IPR052049">
    <property type="entry name" value="Electron_transfer_protein"/>
</dbReference>